<organism evidence="1 2">
    <name type="scientific">Cylindrodendrum hubeiense</name>
    <dbReference type="NCBI Taxonomy" id="595255"/>
    <lineage>
        <taxon>Eukaryota</taxon>
        <taxon>Fungi</taxon>
        <taxon>Dikarya</taxon>
        <taxon>Ascomycota</taxon>
        <taxon>Pezizomycotina</taxon>
        <taxon>Sordariomycetes</taxon>
        <taxon>Hypocreomycetidae</taxon>
        <taxon>Hypocreales</taxon>
        <taxon>Nectriaceae</taxon>
        <taxon>Cylindrodendrum</taxon>
    </lineage>
</organism>
<sequence length="262" mass="29950">MRRPSRITDDDYNVSMLGESDFEPVIDAHKSRRDICSYRTQKNKRLELARLCVEKAKLCYCWRNHIRTHYTIFSENADDGGTEIFRVPKPDDKEAFAACNEDLLRWYNDLPNNCKYVSLTCDTDNPEDTTVALNRTILHMTYFAAVATLHRSRYTAMLRDPGASLFEKELSKLSMQNAAMQISDMAAEIHNSGMDIFLPTLGISVLVSAAVIHLLEVKGVIQADRKRAYKGYRRCMSVIESLKDMYVVADLAKDAMEERDLS</sequence>
<dbReference type="PANTHER" id="PTHR47425:SF2">
    <property type="entry name" value="FARB-RELATED"/>
    <property type="match status" value="1"/>
</dbReference>
<dbReference type="OrthoDB" id="5121955at2759"/>
<dbReference type="CDD" id="cd12148">
    <property type="entry name" value="fungal_TF_MHR"/>
    <property type="match status" value="1"/>
</dbReference>
<keyword evidence="2" id="KW-1185">Reference proteome</keyword>
<reference evidence="1" key="1">
    <citation type="submission" date="2020-03" db="EMBL/GenBank/DDBJ databases">
        <title>Draft Genome Sequence of Cylindrodendrum hubeiense.</title>
        <authorList>
            <person name="Buettner E."/>
            <person name="Kellner H."/>
        </authorList>
    </citation>
    <scope>NUCLEOTIDE SEQUENCE</scope>
    <source>
        <strain evidence="1">IHI 201604</strain>
    </source>
</reference>
<gene>
    <name evidence="1" type="ORF">G7Z17_g1013</name>
</gene>
<dbReference type="Proteomes" id="UP000722485">
    <property type="component" value="Unassembled WGS sequence"/>
</dbReference>
<dbReference type="AlphaFoldDB" id="A0A9P5HLJ1"/>
<accession>A0A9P5HLJ1</accession>
<dbReference type="InterPro" id="IPR052761">
    <property type="entry name" value="Fungal_Detox/Toxin_TFs"/>
</dbReference>
<protein>
    <submittedName>
        <fullName evidence="1">Uncharacterized protein</fullName>
    </submittedName>
</protein>
<name>A0A9P5HLJ1_9HYPO</name>
<proteinExistence type="predicted"/>
<dbReference type="EMBL" id="JAANBB010000008">
    <property type="protein sequence ID" value="KAF7556937.1"/>
    <property type="molecule type" value="Genomic_DNA"/>
</dbReference>
<evidence type="ECO:0000313" key="2">
    <source>
        <dbReference type="Proteomes" id="UP000722485"/>
    </source>
</evidence>
<dbReference type="PANTHER" id="PTHR47425">
    <property type="entry name" value="FARB-RELATED"/>
    <property type="match status" value="1"/>
</dbReference>
<comment type="caution">
    <text evidence="1">The sequence shown here is derived from an EMBL/GenBank/DDBJ whole genome shotgun (WGS) entry which is preliminary data.</text>
</comment>
<evidence type="ECO:0000313" key="1">
    <source>
        <dbReference type="EMBL" id="KAF7556937.1"/>
    </source>
</evidence>